<accession>A0A8C3FK60</accession>
<organism evidence="3 4">
    <name type="scientific">Chrysemys picta bellii</name>
    <name type="common">Western painted turtle</name>
    <name type="synonym">Emys bellii</name>
    <dbReference type="NCBI Taxonomy" id="8478"/>
    <lineage>
        <taxon>Eukaryota</taxon>
        <taxon>Metazoa</taxon>
        <taxon>Chordata</taxon>
        <taxon>Craniata</taxon>
        <taxon>Vertebrata</taxon>
        <taxon>Euteleostomi</taxon>
        <taxon>Archelosauria</taxon>
        <taxon>Testudinata</taxon>
        <taxon>Testudines</taxon>
        <taxon>Cryptodira</taxon>
        <taxon>Durocryptodira</taxon>
        <taxon>Testudinoidea</taxon>
        <taxon>Emydidae</taxon>
        <taxon>Chrysemys</taxon>
    </lineage>
</organism>
<proteinExistence type="predicted"/>
<dbReference type="PANTHER" id="PTHR46888:SF1">
    <property type="entry name" value="RIBONUCLEASE H"/>
    <property type="match status" value="1"/>
</dbReference>
<dbReference type="SMART" id="SM00431">
    <property type="entry name" value="SCAN"/>
    <property type="match status" value="1"/>
</dbReference>
<dbReference type="Ensembl" id="ENSCPBT00000011724.1">
    <property type="protein sequence ID" value="ENSCPBP00000009762.1"/>
    <property type="gene ID" value="ENSCPBG00000007531.1"/>
</dbReference>
<reference evidence="3" key="1">
    <citation type="submission" date="2025-08" db="UniProtKB">
        <authorList>
            <consortium name="Ensembl"/>
        </authorList>
    </citation>
    <scope>IDENTIFICATION</scope>
</reference>
<dbReference type="AlphaFoldDB" id="A0A8C3FK60"/>
<reference evidence="3" key="2">
    <citation type="submission" date="2025-09" db="UniProtKB">
        <authorList>
            <consortium name="Ensembl"/>
        </authorList>
    </citation>
    <scope>IDENTIFICATION</scope>
</reference>
<feature type="domain" description="SCAN box" evidence="2">
    <location>
        <begin position="74"/>
        <end position="151"/>
    </location>
</feature>
<dbReference type="InterPro" id="IPR003309">
    <property type="entry name" value="SCAN_dom"/>
</dbReference>
<feature type="compositionally biased region" description="Basic and acidic residues" evidence="1">
    <location>
        <begin position="157"/>
        <end position="178"/>
    </location>
</feature>
<sequence>MAPADDPDAFLGTFKRVALGAGWDRTTWALRLAPYLAGKAQVAYMVLTDAQVRDYDAVKAAILDHIGLSAEKYRQKFRAARWAGVVRPRAFAQKLTDWATRWLRPDAHTVGQIMDQVILEQFIQCLPNSVWVWVRRHQPATVEAAVQRTEEYAEADFPPREHRALKDTEGGRKPREVEETQQGEAQHQRDRGPGPETGG</sequence>
<dbReference type="GeneTree" id="ENSGT00940000159113"/>
<dbReference type="InterPro" id="IPR038269">
    <property type="entry name" value="SCAN_sf"/>
</dbReference>
<dbReference type="Gene3D" id="1.10.4020.10">
    <property type="entry name" value="DNA breaking-rejoining enzymes"/>
    <property type="match status" value="1"/>
</dbReference>
<dbReference type="PROSITE" id="PS50804">
    <property type="entry name" value="SCAN_BOX"/>
    <property type="match status" value="1"/>
</dbReference>
<evidence type="ECO:0000259" key="2">
    <source>
        <dbReference type="PROSITE" id="PS50804"/>
    </source>
</evidence>
<dbReference type="SUPFAM" id="SSF47353">
    <property type="entry name" value="Retrovirus capsid dimerization domain-like"/>
    <property type="match status" value="1"/>
</dbReference>
<feature type="region of interest" description="Disordered" evidence="1">
    <location>
        <begin position="152"/>
        <end position="199"/>
    </location>
</feature>
<protein>
    <recommendedName>
        <fullName evidence="2">SCAN box domain-containing protein</fullName>
    </recommendedName>
</protein>
<dbReference type="Pfam" id="PF02023">
    <property type="entry name" value="SCAN"/>
    <property type="match status" value="1"/>
</dbReference>
<dbReference type="OMA" id="LERAKWA"/>
<name>A0A8C3FK60_CHRPI</name>
<evidence type="ECO:0000313" key="4">
    <source>
        <dbReference type="Proteomes" id="UP000694380"/>
    </source>
</evidence>
<evidence type="ECO:0000313" key="3">
    <source>
        <dbReference type="Ensembl" id="ENSCPBP00000009762.1"/>
    </source>
</evidence>
<dbReference type="Proteomes" id="UP000694380">
    <property type="component" value="Unplaced"/>
</dbReference>
<keyword evidence="4" id="KW-1185">Reference proteome</keyword>
<evidence type="ECO:0000256" key="1">
    <source>
        <dbReference type="SAM" id="MobiDB-lite"/>
    </source>
</evidence>
<dbReference type="PANTHER" id="PTHR46888">
    <property type="entry name" value="ZINC KNUCKLE DOMAINCONTAINING PROTEIN-RELATED"/>
    <property type="match status" value="1"/>
</dbReference>